<feature type="domain" description="NTF2-like" evidence="2">
    <location>
        <begin position="36"/>
        <end position="171"/>
    </location>
</feature>
<name>A0AAN6N0A8_9PEZI</name>
<evidence type="ECO:0000259" key="2">
    <source>
        <dbReference type="Pfam" id="PF26534"/>
    </source>
</evidence>
<dbReference type="InterPro" id="IPR058645">
    <property type="entry name" value="NTF2-like_dom_7"/>
</dbReference>
<proteinExistence type="predicted"/>
<gene>
    <name evidence="3" type="ORF">QBC46DRAFT_396190</name>
</gene>
<comment type="caution">
    <text evidence="3">The sequence shown here is derived from an EMBL/GenBank/DDBJ whole genome shotgun (WGS) entry which is preliminary data.</text>
</comment>
<sequence>MRLSILAVAAFAGLALALPSLGSLFTRVTPQDCEGDCLTRADAKQIVDIYQQLIANYTDAVCEKYCADDFVDISDSINTFIFQPLGGPTFASKQIFMDAQKNNPPFPVVIDSIDAVDCTAIGLRWHATFGAANKTAKGITILDTTKKAGWWQIKMIDVEFNSLIWLLDMGGNYTWAG</sequence>
<keyword evidence="4" id="KW-1185">Reference proteome</keyword>
<organism evidence="3 4">
    <name type="scientific">Diplogelasinospora grovesii</name>
    <dbReference type="NCBI Taxonomy" id="303347"/>
    <lineage>
        <taxon>Eukaryota</taxon>
        <taxon>Fungi</taxon>
        <taxon>Dikarya</taxon>
        <taxon>Ascomycota</taxon>
        <taxon>Pezizomycotina</taxon>
        <taxon>Sordariomycetes</taxon>
        <taxon>Sordariomycetidae</taxon>
        <taxon>Sordariales</taxon>
        <taxon>Diplogelasinosporaceae</taxon>
        <taxon>Diplogelasinospora</taxon>
    </lineage>
</organism>
<dbReference type="AlphaFoldDB" id="A0AAN6N0A8"/>
<reference evidence="4" key="1">
    <citation type="journal article" date="2023" name="Mol. Phylogenet. Evol.">
        <title>Genome-scale phylogeny and comparative genomics of the fungal order Sordariales.</title>
        <authorList>
            <person name="Hensen N."/>
            <person name="Bonometti L."/>
            <person name="Westerberg I."/>
            <person name="Brannstrom I.O."/>
            <person name="Guillou S."/>
            <person name="Cros-Aarteil S."/>
            <person name="Calhoun S."/>
            <person name="Haridas S."/>
            <person name="Kuo A."/>
            <person name="Mondo S."/>
            <person name="Pangilinan J."/>
            <person name="Riley R."/>
            <person name="LaButti K."/>
            <person name="Andreopoulos B."/>
            <person name="Lipzen A."/>
            <person name="Chen C."/>
            <person name="Yan M."/>
            <person name="Daum C."/>
            <person name="Ng V."/>
            <person name="Clum A."/>
            <person name="Steindorff A."/>
            <person name="Ohm R.A."/>
            <person name="Martin F."/>
            <person name="Silar P."/>
            <person name="Natvig D.O."/>
            <person name="Lalanne C."/>
            <person name="Gautier V."/>
            <person name="Ament-Velasquez S.L."/>
            <person name="Kruys A."/>
            <person name="Hutchinson M.I."/>
            <person name="Powell A.J."/>
            <person name="Barry K."/>
            <person name="Miller A.N."/>
            <person name="Grigoriev I.V."/>
            <person name="Debuchy R."/>
            <person name="Gladieux P."/>
            <person name="Hiltunen Thoren M."/>
            <person name="Johannesson H."/>
        </authorList>
    </citation>
    <scope>NUCLEOTIDE SEQUENCE [LARGE SCALE GENOMIC DNA]</scope>
    <source>
        <strain evidence="4">CBS 340.73</strain>
    </source>
</reference>
<evidence type="ECO:0000313" key="4">
    <source>
        <dbReference type="Proteomes" id="UP001303473"/>
    </source>
</evidence>
<keyword evidence="1" id="KW-0732">Signal</keyword>
<evidence type="ECO:0000256" key="1">
    <source>
        <dbReference type="SAM" id="SignalP"/>
    </source>
</evidence>
<feature type="chain" id="PRO_5042897098" description="NTF2-like domain-containing protein" evidence="1">
    <location>
        <begin position="18"/>
        <end position="177"/>
    </location>
</feature>
<protein>
    <recommendedName>
        <fullName evidence="2">NTF2-like domain-containing protein</fullName>
    </recommendedName>
</protein>
<dbReference type="EMBL" id="MU853898">
    <property type="protein sequence ID" value="KAK3935999.1"/>
    <property type="molecule type" value="Genomic_DNA"/>
</dbReference>
<feature type="signal peptide" evidence="1">
    <location>
        <begin position="1"/>
        <end position="17"/>
    </location>
</feature>
<accession>A0AAN6N0A8</accession>
<dbReference type="Proteomes" id="UP001303473">
    <property type="component" value="Unassembled WGS sequence"/>
</dbReference>
<evidence type="ECO:0000313" key="3">
    <source>
        <dbReference type="EMBL" id="KAK3935999.1"/>
    </source>
</evidence>
<dbReference type="Pfam" id="PF26534">
    <property type="entry name" value="NTF2_7"/>
    <property type="match status" value="1"/>
</dbReference>